<reference evidence="1" key="1">
    <citation type="journal article" date="2022" name="Front. Genet.">
        <title>Chromosome-Scale Assembly of the Dendrobium nobile Genome Provides Insights Into the Molecular Mechanism of the Biosynthesis of the Medicinal Active Ingredient of Dendrobium.</title>
        <authorList>
            <person name="Xu Q."/>
            <person name="Niu S.-C."/>
            <person name="Li K.-L."/>
            <person name="Zheng P.-J."/>
            <person name="Zhang X.-J."/>
            <person name="Jia Y."/>
            <person name="Liu Y."/>
            <person name="Niu Y.-X."/>
            <person name="Yu L.-H."/>
            <person name="Chen D.-F."/>
            <person name="Zhang G.-Q."/>
        </authorList>
    </citation>
    <scope>NUCLEOTIDE SEQUENCE</scope>
    <source>
        <tissue evidence="1">Leaf</tissue>
    </source>
</reference>
<dbReference type="AlphaFoldDB" id="A0A8T3BVZ1"/>
<dbReference type="Proteomes" id="UP000829196">
    <property type="component" value="Unassembled WGS sequence"/>
</dbReference>
<dbReference type="SMR" id="A0A8T3BVZ1"/>
<dbReference type="Pfam" id="PF07279">
    <property type="entry name" value="DUF1442"/>
    <property type="match status" value="1"/>
</dbReference>
<organism evidence="1 2">
    <name type="scientific">Dendrobium nobile</name>
    <name type="common">Orchid</name>
    <dbReference type="NCBI Taxonomy" id="94219"/>
    <lineage>
        <taxon>Eukaryota</taxon>
        <taxon>Viridiplantae</taxon>
        <taxon>Streptophyta</taxon>
        <taxon>Embryophyta</taxon>
        <taxon>Tracheophyta</taxon>
        <taxon>Spermatophyta</taxon>
        <taxon>Magnoliopsida</taxon>
        <taxon>Liliopsida</taxon>
        <taxon>Asparagales</taxon>
        <taxon>Orchidaceae</taxon>
        <taxon>Epidendroideae</taxon>
        <taxon>Malaxideae</taxon>
        <taxon>Dendrobiinae</taxon>
        <taxon>Dendrobium</taxon>
    </lineage>
</organism>
<accession>A0A8T3BVZ1</accession>
<name>A0A8T3BVZ1_DENNO</name>
<keyword evidence="2" id="KW-1185">Reference proteome</keyword>
<dbReference type="EMBL" id="JAGYWB010000006">
    <property type="protein sequence ID" value="KAI0520246.1"/>
    <property type="molecule type" value="Genomic_DNA"/>
</dbReference>
<proteinExistence type="predicted"/>
<evidence type="ECO:0000313" key="2">
    <source>
        <dbReference type="Proteomes" id="UP000829196"/>
    </source>
</evidence>
<sequence>MHTSCYIKTFLGTSRARYLAMKLVWCPETAFKAYIDTVKAAQMREDVEDSAAAELVAAMAGGWNAKLIVEAWERGGGATTSVGLSEAARHTCGRHVCVLPDEDAAEDYAEVVGSDAAEVVVGEAEEVMRELKGVELLVVDWRRRDAARIVREVRPGVKGMVVVCRHAGGGKGRPEVAVAADGRRVVRSVYLPVGSGVQILHVGVGKGPTVAGGELGRWIRHVDRKTGEEHVFRRR</sequence>
<dbReference type="PANTHER" id="PTHR33593:SF2">
    <property type="entry name" value="ANKYRIN REPEAT_KH DOMAIN PROTEIN (DUF1442)"/>
    <property type="match status" value="1"/>
</dbReference>
<protein>
    <submittedName>
        <fullName evidence="1">Uncharacterized protein</fullName>
    </submittedName>
</protein>
<evidence type="ECO:0000313" key="1">
    <source>
        <dbReference type="EMBL" id="KAI0520246.1"/>
    </source>
</evidence>
<comment type="caution">
    <text evidence="1">The sequence shown here is derived from an EMBL/GenBank/DDBJ whole genome shotgun (WGS) entry which is preliminary data.</text>
</comment>
<gene>
    <name evidence="1" type="ORF">KFK09_007717</name>
</gene>
<dbReference type="OrthoDB" id="685237at2759"/>
<dbReference type="PANTHER" id="PTHR33593">
    <property type="entry name" value="DUF1442 FAMILY PROTEIN"/>
    <property type="match status" value="1"/>
</dbReference>
<dbReference type="InterPro" id="IPR009902">
    <property type="entry name" value="DUF1442"/>
</dbReference>